<dbReference type="KEGG" id="pef:A7E78_06715"/>
<evidence type="ECO:0000256" key="11">
    <source>
        <dbReference type="ARBA" id="ARBA00042639"/>
    </source>
</evidence>
<keyword evidence="5" id="KW-0049">Antioxidant</keyword>
<dbReference type="EC" id="1.11.1.24" evidence="3"/>
<dbReference type="InterPro" id="IPR050924">
    <property type="entry name" value="Peroxiredoxin_BCP/PrxQ"/>
</dbReference>
<dbReference type="InterPro" id="IPR013766">
    <property type="entry name" value="Thioredoxin_domain"/>
</dbReference>
<dbReference type="CDD" id="cd03017">
    <property type="entry name" value="PRX_BCP"/>
    <property type="match status" value="1"/>
</dbReference>
<dbReference type="SUPFAM" id="SSF52833">
    <property type="entry name" value="Thioredoxin-like"/>
    <property type="match status" value="1"/>
</dbReference>
<feature type="domain" description="Thioredoxin" evidence="14">
    <location>
        <begin position="2"/>
        <end position="156"/>
    </location>
</feature>
<dbReference type="RefSeq" id="WP_072285074.1">
    <property type="nucleotide sequence ID" value="NZ_CP015519.1"/>
</dbReference>
<keyword evidence="16" id="KW-1185">Reference proteome</keyword>
<keyword evidence="4" id="KW-0575">Peroxidase</keyword>
<comment type="function">
    <text evidence="1">Thiol-specific peroxidase that catalyzes the reduction of hydrogen peroxide and organic hydroperoxides to water and alcohols, respectively. Plays a role in cell protection against oxidative stress by detoxifying peroxides and as sensor of hydrogen peroxide-mediated signaling events.</text>
</comment>
<evidence type="ECO:0000256" key="4">
    <source>
        <dbReference type="ARBA" id="ARBA00022559"/>
    </source>
</evidence>
<evidence type="ECO:0000256" key="10">
    <source>
        <dbReference type="ARBA" id="ARBA00038489"/>
    </source>
</evidence>
<dbReference type="AlphaFoldDB" id="A0A1L3GT07"/>
<protein>
    <recommendedName>
        <fullName evidence="3">thioredoxin-dependent peroxiredoxin</fullName>
        <ecNumber evidence="3">1.11.1.24</ecNumber>
    </recommendedName>
    <alternativeName>
        <fullName evidence="9">Thioredoxin peroxidase</fullName>
    </alternativeName>
    <alternativeName>
        <fullName evidence="11">Thioredoxin-dependent peroxiredoxin Bcp</fullName>
    </alternativeName>
</protein>
<evidence type="ECO:0000256" key="6">
    <source>
        <dbReference type="ARBA" id="ARBA00023002"/>
    </source>
</evidence>
<dbReference type="OrthoDB" id="9812811at2"/>
<dbReference type="InterPro" id="IPR000866">
    <property type="entry name" value="AhpC/TSA"/>
</dbReference>
<evidence type="ECO:0000256" key="5">
    <source>
        <dbReference type="ARBA" id="ARBA00022862"/>
    </source>
</evidence>
<dbReference type="PANTHER" id="PTHR42801">
    <property type="entry name" value="THIOREDOXIN-DEPENDENT PEROXIDE REDUCTASE"/>
    <property type="match status" value="1"/>
</dbReference>
<dbReference type="Pfam" id="PF00578">
    <property type="entry name" value="AhpC-TSA"/>
    <property type="match status" value="1"/>
</dbReference>
<dbReference type="GO" id="GO:0005737">
    <property type="term" value="C:cytoplasm"/>
    <property type="evidence" value="ECO:0007669"/>
    <property type="project" value="TreeGrafter"/>
</dbReference>
<dbReference type="PANTHER" id="PTHR42801:SF4">
    <property type="entry name" value="AHPC_TSA FAMILY PROTEIN"/>
    <property type="match status" value="1"/>
</dbReference>
<reference evidence="15 16" key="1">
    <citation type="journal article" date="2017" name="Genome Announc.">
        <title>Complete Genome Sequences of Two Acetylene-Fermenting Pelobacter acetylenicus Strains.</title>
        <authorList>
            <person name="Sutton J.M."/>
            <person name="Baesman S.M."/>
            <person name="Fierst J.L."/>
            <person name="Poret-Peterson A.T."/>
            <person name="Oremland R.S."/>
            <person name="Dunlap D.S."/>
            <person name="Akob D.M."/>
        </authorList>
    </citation>
    <scope>NUCLEOTIDE SEQUENCE [LARGE SCALE GENOMIC DNA]</scope>
    <source>
        <strain evidence="15 16">SFB93</strain>
    </source>
</reference>
<evidence type="ECO:0000313" key="15">
    <source>
        <dbReference type="EMBL" id="APG29049.1"/>
    </source>
</evidence>
<keyword evidence="7" id="KW-1015">Disulfide bond</keyword>
<evidence type="ECO:0000256" key="12">
    <source>
        <dbReference type="ARBA" id="ARBA00049091"/>
    </source>
</evidence>
<organism evidence="15 16">
    <name type="scientific">Syntrophotalea acetylenivorans</name>
    <dbReference type="NCBI Taxonomy" id="1842532"/>
    <lineage>
        <taxon>Bacteria</taxon>
        <taxon>Pseudomonadati</taxon>
        <taxon>Thermodesulfobacteriota</taxon>
        <taxon>Desulfuromonadia</taxon>
        <taxon>Desulfuromonadales</taxon>
        <taxon>Syntrophotaleaceae</taxon>
        <taxon>Syntrophotalea</taxon>
    </lineage>
</organism>
<evidence type="ECO:0000256" key="2">
    <source>
        <dbReference type="ARBA" id="ARBA00011245"/>
    </source>
</evidence>
<dbReference type="STRING" id="1842532.A7E78_06715"/>
<dbReference type="FunFam" id="3.40.30.10:FF:000007">
    <property type="entry name" value="Thioredoxin-dependent thiol peroxidase"/>
    <property type="match status" value="1"/>
</dbReference>
<dbReference type="GO" id="GO:0008379">
    <property type="term" value="F:thioredoxin peroxidase activity"/>
    <property type="evidence" value="ECO:0007669"/>
    <property type="project" value="TreeGrafter"/>
</dbReference>
<dbReference type="InterPro" id="IPR024706">
    <property type="entry name" value="Peroxiredoxin_AhpC-typ"/>
</dbReference>
<name>A0A1L3GT07_9BACT</name>
<evidence type="ECO:0000256" key="9">
    <source>
        <dbReference type="ARBA" id="ARBA00032824"/>
    </source>
</evidence>
<proteinExistence type="inferred from homology"/>
<dbReference type="InterPro" id="IPR036249">
    <property type="entry name" value="Thioredoxin-like_sf"/>
</dbReference>
<dbReference type="PROSITE" id="PS51352">
    <property type="entry name" value="THIOREDOXIN_2"/>
    <property type="match status" value="1"/>
</dbReference>
<comment type="subunit">
    <text evidence="2">Monomer.</text>
</comment>
<dbReference type="EMBL" id="CP015519">
    <property type="protein sequence ID" value="APG29049.1"/>
    <property type="molecule type" value="Genomic_DNA"/>
</dbReference>
<keyword evidence="8" id="KW-0676">Redox-active center</keyword>
<evidence type="ECO:0000256" key="8">
    <source>
        <dbReference type="ARBA" id="ARBA00023284"/>
    </source>
</evidence>
<evidence type="ECO:0000256" key="7">
    <source>
        <dbReference type="ARBA" id="ARBA00023157"/>
    </source>
</evidence>
<keyword evidence="6" id="KW-0560">Oxidoreductase</keyword>
<evidence type="ECO:0000256" key="13">
    <source>
        <dbReference type="PIRSR" id="PIRSR000239-1"/>
    </source>
</evidence>
<evidence type="ECO:0000259" key="14">
    <source>
        <dbReference type="PROSITE" id="PS51352"/>
    </source>
</evidence>
<dbReference type="Proteomes" id="UP000182517">
    <property type="component" value="Chromosome"/>
</dbReference>
<sequence length="156" mass="17325">MKLEGTSAPHFALEGSDKKVHDLTDYAGKTLVLYFYPRDNTPGCSKEACSFRDLYSELNTLDVMLLGVSKDSLAAHDKFIAKFGLPFVLLSDPETSVMQAYGAFGEKTMYGKKVMGTIRSTVVIGPDGKVVKHWPKVRKAESHPQEVLEFLREHLG</sequence>
<dbReference type="Gene3D" id="3.40.30.10">
    <property type="entry name" value="Glutaredoxin"/>
    <property type="match status" value="1"/>
</dbReference>
<dbReference type="GO" id="GO:0045454">
    <property type="term" value="P:cell redox homeostasis"/>
    <property type="evidence" value="ECO:0007669"/>
    <property type="project" value="TreeGrafter"/>
</dbReference>
<feature type="active site" description="Cysteine sulfenic acid (-SOH) intermediate; for peroxidase activity" evidence="13">
    <location>
        <position position="44"/>
    </location>
</feature>
<dbReference type="GO" id="GO:0034599">
    <property type="term" value="P:cellular response to oxidative stress"/>
    <property type="evidence" value="ECO:0007669"/>
    <property type="project" value="TreeGrafter"/>
</dbReference>
<gene>
    <name evidence="15" type="ORF">A7E78_06715</name>
</gene>
<comment type="similarity">
    <text evidence="10">Belongs to the peroxiredoxin family. BCP/PrxQ subfamily.</text>
</comment>
<evidence type="ECO:0000313" key="16">
    <source>
        <dbReference type="Proteomes" id="UP000182517"/>
    </source>
</evidence>
<evidence type="ECO:0000256" key="1">
    <source>
        <dbReference type="ARBA" id="ARBA00003330"/>
    </source>
</evidence>
<dbReference type="PIRSF" id="PIRSF000239">
    <property type="entry name" value="AHPC"/>
    <property type="match status" value="1"/>
</dbReference>
<evidence type="ECO:0000256" key="3">
    <source>
        <dbReference type="ARBA" id="ARBA00013017"/>
    </source>
</evidence>
<comment type="catalytic activity">
    <reaction evidence="12">
        <text>a hydroperoxide + [thioredoxin]-dithiol = an alcohol + [thioredoxin]-disulfide + H2O</text>
        <dbReference type="Rhea" id="RHEA:62620"/>
        <dbReference type="Rhea" id="RHEA-COMP:10698"/>
        <dbReference type="Rhea" id="RHEA-COMP:10700"/>
        <dbReference type="ChEBI" id="CHEBI:15377"/>
        <dbReference type="ChEBI" id="CHEBI:29950"/>
        <dbReference type="ChEBI" id="CHEBI:30879"/>
        <dbReference type="ChEBI" id="CHEBI:35924"/>
        <dbReference type="ChEBI" id="CHEBI:50058"/>
        <dbReference type="EC" id="1.11.1.24"/>
    </reaction>
</comment>
<accession>A0A1L3GT07</accession>